<accession>A0A285BXY7</accession>
<proteinExistence type="predicted"/>
<reference evidence="1 2" key="1">
    <citation type="submission" date="2017-08" db="EMBL/GenBank/DDBJ databases">
        <authorList>
            <person name="de Groot N.N."/>
        </authorList>
    </citation>
    <scope>NUCLEOTIDE SEQUENCE [LARGE SCALE GENOMIC DNA]</scope>
    <source>
        <strain evidence="1 2">Nm15</strain>
    </source>
</reference>
<dbReference type="EMBL" id="LT907782">
    <property type="protein sequence ID" value="SNX60164.1"/>
    <property type="molecule type" value="Genomic_DNA"/>
</dbReference>
<protein>
    <recommendedName>
        <fullName evidence="3">Transposase</fullName>
    </recommendedName>
</protein>
<evidence type="ECO:0008006" key="3">
    <source>
        <dbReference type="Google" id="ProtNLM"/>
    </source>
</evidence>
<sequence>MTQNYKPAYPAEFRHQMVELVALGRCPKQLSKEFGCHYTSIQAWCRATGVRYRPQATATTFASSGAPLNSNEREELLDLLSCYHFFLQLRYFLLTDRPATLNHVIATFSNRLLERVIIALE</sequence>
<name>A0A285BXY7_9PROT</name>
<dbReference type="AlphaFoldDB" id="A0A285BXY7"/>
<dbReference type="Proteomes" id="UP000242498">
    <property type="component" value="Chromosome I"/>
</dbReference>
<evidence type="ECO:0000313" key="1">
    <source>
        <dbReference type="EMBL" id="SNX60164.1"/>
    </source>
</evidence>
<organism evidence="1 2">
    <name type="scientific">Nitrosomonas ureae</name>
    <dbReference type="NCBI Taxonomy" id="44577"/>
    <lineage>
        <taxon>Bacteria</taxon>
        <taxon>Pseudomonadati</taxon>
        <taxon>Pseudomonadota</taxon>
        <taxon>Betaproteobacteria</taxon>
        <taxon>Nitrosomonadales</taxon>
        <taxon>Nitrosomonadaceae</taxon>
        <taxon>Nitrosomonas</taxon>
    </lineage>
</organism>
<dbReference type="OrthoDB" id="9810995at2"/>
<dbReference type="InterPro" id="IPR009057">
    <property type="entry name" value="Homeodomain-like_sf"/>
</dbReference>
<evidence type="ECO:0000313" key="2">
    <source>
        <dbReference type="Proteomes" id="UP000242498"/>
    </source>
</evidence>
<gene>
    <name evidence="1" type="ORF">SAMN06296273_1625</name>
</gene>
<dbReference type="SUPFAM" id="SSF46689">
    <property type="entry name" value="Homeodomain-like"/>
    <property type="match status" value="1"/>
</dbReference>
<dbReference type="RefSeq" id="WP_145956222.1">
    <property type="nucleotide sequence ID" value="NZ_LT907782.1"/>
</dbReference>